<dbReference type="Proteomes" id="UP000007875">
    <property type="component" value="Unassembled WGS sequence"/>
</dbReference>
<dbReference type="Gene3D" id="1.10.1410.10">
    <property type="match status" value="1"/>
</dbReference>
<protein>
    <recommendedName>
        <fullName evidence="4">PAP-associated domain-containing protein</fullName>
    </recommendedName>
</protein>
<evidence type="ECO:0000256" key="3">
    <source>
        <dbReference type="SAM" id="MobiDB-lite"/>
    </source>
</evidence>
<keyword evidence="1" id="KW-0479">Metal-binding</keyword>
<keyword evidence="6" id="KW-1185">Reference proteome</keyword>
<evidence type="ECO:0000313" key="5">
    <source>
        <dbReference type="Ensembl" id="ENSCSAVP00000011405.1"/>
    </source>
</evidence>
<dbReference type="AlphaFoldDB" id="H2Z1E3"/>
<proteinExistence type="predicted"/>
<accession>H2Z1E3</accession>
<sequence>MDDDSDSDNDGGNTTIENLVSESPDTEPDSPLGGSSERSGHPSIDLSKPVDLKSGLEGQERCVAELWLDMLKFYALEYPIEDQIICICTRKNLARSDKNWSKKRVAVVDPFSTKRNLCRSMAQPTVFSYMMLRLKAAVTYFYAPHSSQPTPEHPIPQVSCGVTSDEPSTSNSPEQADSSGLDEVTTSICDIAIHDALDDMATPKYRYEFTEAVVTGGSYPAK</sequence>
<feature type="domain" description="PAP-associated" evidence="4">
    <location>
        <begin position="63"/>
        <end position="113"/>
    </location>
</feature>
<reference evidence="5" key="3">
    <citation type="submission" date="2025-09" db="UniProtKB">
        <authorList>
            <consortium name="Ensembl"/>
        </authorList>
    </citation>
    <scope>IDENTIFICATION</scope>
</reference>
<dbReference type="Pfam" id="PF03828">
    <property type="entry name" value="PAP_assoc"/>
    <property type="match status" value="1"/>
</dbReference>
<reference evidence="6" key="1">
    <citation type="submission" date="2003-08" db="EMBL/GenBank/DDBJ databases">
        <authorList>
            <person name="Birren B."/>
            <person name="Nusbaum C."/>
            <person name="Abebe A."/>
            <person name="Abouelleil A."/>
            <person name="Adekoya E."/>
            <person name="Ait-zahra M."/>
            <person name="Allen N."/>
            <person name="Allen T."/>
            <person name="An P."/>
            <person name="Anderson M."/>
            <person name="Anderson S."/>
            <person name="Arachchi H."/>
            <person name="Armbruster J."/>
            <person name="Bachantsang P."/>
            <person name="Baldwin J."/>
            <person name="Barry A."/>
            <person name="Bayul T."/>
            <person name="Blitshsteyn B."/>
            <person name="Bloom T."/>
            <person name="Blye J."/>
            <person name="Boguslavskiy L."/>
            <person name="Borowsky M."/>
            <person name="Boukhgalter B."/>
            <person name="Brunache A."/>
            <person name="Butler J."/>
            <person name="Calixte N."/>
            <person name="Calvo S."/>
            <person name="Camarata J."/>
            <person name="Campo K."/>
            <person name="Chang J."/>
            <person name="Cheshatsang Y."/>
            <person name="Citroen M."/>
            <person name="Collymore A."/>
            <person name="Considine T."/>
            <person name="Cook A."/>
            <person name="Cooke P."/>
            <person name="Corum B."/>
            <person name="Cuomo C."/>
            <person name="David R."/>
            <person name="Dawoe T."/>
            <person name="Degray S."/>
            <person name="Dodge S."/>
            <person name="Dooley K."/>
            <person name="Dorje P."/>
            <person name="Dorjee K."/>
            <person name="Dorris L."/>
            <person name="Duffey N."/>
            <person name="Dupes A."/>
            <person name="Elkins T."/>
            <person name="Engels R."/>
            <person name="Erickson J."/>
            <person name="Farina A."/>
            <person name="Faro S."/>
            <person name="Ferreira P."/>
            <person name="Fischer H."/>
            <person name="Fitzgerald M."/>
            <person name="Foley K."/>
            <person name="Gage D."/>
            <person name="Galagan J."/>
            <person name="Gearin G."/>
            <person name="Gnerre S."/>
            <person name="Gnirke A."/>
            <person name="Goyette A."/>
            <person name="Graham J."/>
            <person name="Grandbois E."/>
            <person name="Gyaltsen K."/>
            <person name="Hafez N."/>
            <person name="Hagopian D."/>
            <person name="Hagos B."/>
            <person name="Hall J."/>
            <person name="Hatcher B."/>
            <person name="Heller A."/>
            <person name="Higgins H."/>
            <person name="Honan T."/>
            <person name="Horn A."/>
            <person name="Houde N."/>
            <person name="Hughes L."/>
            <person name="Hulme W."/>
            <person name="Husby E."/>
            <person name="Iliev I."/>
            <person name="Jaffe D."/>
            <person name="Jones C."/>
            <person name="Kamal M."/>
            <person name="Kamat A."/>
            <person name="Kamvysselis M."/>
            <person name="Karlsson E."/>
            <person name="Kells C."/>
            <person name="Kieu A."/>
            <person name="Kisner P."/>
            <person name="Kodira C."/>
            <person name="Kulbokas E."/>
            <person name="Labutti K."/>
            <person name="Lama D."/>
            <person name="Landers T."/>
            <person name="Leger J."/>
            <person name="Levine S."/>
            <person name="Lewis D."/>
            <person name="Lewis T."/>
            <person name="Lindblad-toh K."/>
            <person name="Liu X."/>
            <person name="Lokyitsang T."/>
            <person name="Lokyitsang Y."/>
            <person name="Lucien O."/>
            <person name="Lui A."/>
            <person name="Ma L.J."/>
            <person name="Mabbitt R."/>
            <person name="Macdonald J."/>
            <person name="Maclean C."/>
            <person name="Major J."/>
            <person name="Manning J."/>
            <person name="Marabella R."/>
            <person name="Maru K."/>
            <person name="Matthews C."/>
            <person name="Mauceli E."/>
            <person name="Mccarthy M."/>
            <person name="Mcdonough S."/>
            <person name="Mcghee T."/>
            <person name="Meldrim J."/>
            <person name="Meneus L."/>
            <person name="Mesirov J."/>
            <person name="Mihalev A."/>
            <person name="Mihova T."/>
            <person name="Mikkelsen T."/>
            <person name="Mlenga V."/>
            <person name="Moru K."/>
            <person name="Mozes J."/>
            <person name="Mulrain L."/>
            <person name="Munson G."/>
            <person name="Naylor J."/>
            <person name="Newes C."/>
            <person name="Nguyen C."/>
            <person name="Nguyen N."/>
            <person name="Nguyen T."/>
            <person name="Nicol R."/>
            <person name="Nielsen C."/>
            <person name="Nizzari M."/>
            <person name="Norbu C."/>
            <person name="Norbu N."/>
            <person name="O'donnell P."/>
            <person name="Okoawo O."/>
            <person name="O'leary S."/>
            <person name="Omotosho B."/>
            <person name="O'neill K."/>
            <person name="Osman S."/>
            <person name="Parker S."/>
            <person name="Perrin D."/>
            <person name="Phunkhang P."/>
            <person name="Piqani B."/>
            <person name="Purcell S."/>
            <person name="Rachupka T."/>
            <person name="Ramasamy U."/>
            <person name="Rameau R."/>
            <person name="Ray V."/>
            <person name="Raymond C."/>
            <person name="Retta R."/>
            <person name="Richardson S."/>
            <person name="Rise C."/>
            <person name="Rodriguez J."/>
            <person name="Rogers J."/>
            <person name="Rogov P."/>
            <person name="Rutman M."/>
            <person name="Schupbach R."/>
            <person name="Seaman C."/>
            <person name="Settipalli S."/>
            <person name="Sharpe T."/>
            <person name="Sheridan J."/>
            <person name="Sherpa N."/>
            <person name="Shi J."/>
            <person name="Smirnov S."/>
            <person name="Smith C."/>
            <person name="Sougnez C."/>
            <person name="Spencer B."/>
            <person name="Stalker J."/>
            <person name="Stange-thomann N."/>
            <person name="Stavropoulos S."/>
            <person name="Stetson K."/>
            <person name="Stone C."/>
            <person name="Stone S."/>
            <person name="Stubbs M."/>
            <person name="Talamas J."/>
            <person name="Tchuinga P."/>
            <person name="Tenzing P."/>
            <person name="Tesfaye S."/>
            <person name="Theodore J."/>
            <person name="Thoulutsang Y."/>
            <person name="Topham K."/>
            <person name="Towey S."/>
            <person name="Tsamla T."/>
            <person name="Tsomo N."/>
            <person name="Vallee D."/>
            <person name="Vassiliev H."/>
            <person name="Venkataraman V."/>
            <person name="Vinson J."/>
            <person name="Vo A."/>
            <person name="Wade C."/>
            <person name="Wang S."/>
            <person name="Wangchuk T."/>
            <person name="Wangdi T."/>
            <person name="Whittaker C."/>
            <person name="Wilkinson J."/>
            <person name="Wu Y."/>
            <person name="Wyman D."/>
            <person name="Yadav S."/>
            <person name="Yang S."/>
            <person name="Yang X."/>
            <person name="Yeager S."/>
            <person name="Yee E."/>
            <person name="Young G."/>
            <person name="Zainoun J."/>
            <person name="Zembeck L."/>
            <person name="Zimmer A."/>
            <person name="Zody M."/>
            <person name="Lander E."/>
        </authorList>
    </citation>
    <scope>NUCLEOTIDE SEQUENCE [LARGE SCALE GENOMIC DNA]</scope>
</reference>
<dbReference type="GO" id="GO:0046872">
    <property type="term" value="F:metal ion binding"/>
    <property type="evidence" value="ECO:0007669"/>
    <property type="project" value="UniProtKB-KW"/>
</dbReference>
<dbReference type="Ensembl" id="ENSCSAVT00000011538.1">
    <property type="protein sequence ID" value="ENSCSAVP00000011405.1"/>
    <property type="gene ID" value="ENSCSAVG00000006670.1"/>
</dbReference>
<evidence type="ECO:0000259" key="4">
    <source>
        <dbReference type="Pfam" id="PF03828"/>
    </source>
</evidence>
<dbReference type="HOGENOM" id="CLU_1247807_0_0_1"/>
<evidence type="ECO:0000256" key="1">
    <source>
        <dbReference type="ARBA" id="ARBA00022723"/>
    </source>
</evidence>
<dbReference type="GeneTree" id="ENSGT00940000168727"/>
<feature type="compositionally biased region" description="Polar residues" evidence="3">
    <location>
        <begin position="160"/>
        <end position="182"/>
    </location>
</feature>
<evidence type="ECO:0000256" key="2">
    <source>
        <dbReference type="ARBA" id="ARBA00022842"/>
    </source>
</evidence>
<reference evidence="5" key="2">
    <citation type="submission" date="2025-08" db="UniProtKB">
        <authorList>
            <consortium name="Ensembl"/>
        </authorList>
    </citation>
    <scope>IDENTIFICATION</scope>
</reference>
<feature type="region of interest" description="Disordered" evidence="3">
    <location>
        <begin position="148"/>
        <end position="182"/>
    </location>
</feature>
<evidence type="ECO:0000313" key="6">
    <source>
        <dbReference type="Proteomes" id="UP000007875"/>
    </source>
</evidence>
<feature type="region of interest" description="Disordered" evidence="3">
    <location>
        <begin position="1"/>
        <end position="50"/>
    </location>
</feature>
<organism evidence="5 6">
    <name type="scientific">Ciona savignyi</name>
    <name type="common">Pacific transparent sea squirt</name>
    <dbReference type="NCBI Taxonomy" id="51511"/>
    <lineage>
        <taxon>Eukaryota</taxon>
        <taxon>Metazoa</taxon>
        <taxon>Chordata</taxon>
        <taxon>Tunicata</taxon>
        <taxon>Ascidiacea</taxon>
        <taxon>Phlebobranchia</taxon>
        <taxon>Cionidae</taxon>
        <taxon>Ciona</taxon>
    </lineage>
</organism>
<keyword evidence="2" id="KW-0460">Magnesium</keyword>
<dbReference type="SUPFAM" id="SSF81631">
    <property type="entry name" value="PAP/OAS1 substrate-binding domain"/>
    <property type="match status" value="1"/>
</dbReference>
<dbReference type="InterPro" id="IPR002058">
    <property type="entry name" value="PAP_assoc"/>
</dbReference>
<name>H2Z1E3_CIOSA</name>